<feature type="compositionally biased region" description="Polar residues" evidence="1">
    <location>
        <begin position="644"/>
        <end position="655"/>
    </location>
</feature>
<evidence type="ECO:0000256" key="1">
    <source>
        <dbReference type="SAM" id="MobiDB-lite"/>
    </source>
</evidence>
<protein>
    <recommendedName>
        <fullName evidence="4">Transposase family Tnp2 protein</fullName>
    </recommendedName>
</protein>
<dbReference type="OrthoDB" id="3269001at2759"/>
<evidence type="ECO:0000313" key="2">
    <source>
        <dbReference type="EMBL" id="KAF6755596.1"/>
    </source>
</evidence>
<evidence type="ECO:0000313" key="3">
    <source>
        <dbReference type="Proteomes" id="UP000521943"/>
    </source>
</evidence>
<name>A0A8H6I1D1_9AGAR</name>
<dbReference type="PANTHER" id="PTHR46579">
    <property type="entry name" value="F5/8 TYPE C DOMAIN-CONTAINING PROTEIN-RELATED"/>
    <property type="match status" value="1"/>
</dbReference>
<sequence length="854" mass="97584">KTVLDSVDLDPCVGRYVQCPRCYALYPTSSDWPDLCTHKEAPGSTPCNAKLTRIPRDEGGENSGAMKEKRQPITQWLGRFLCRPEIEDLLDRRKAEFVERSKMPRNPDQLGLVSDVLESEIINGFTWPDGKRFYECPDDEFRLIFSLSGDGFNPFSNKEAKQTPQNVYLAGVIPGPGKPSTSQINHHTSLIVDDFVRFWETGVRYTRTTRRKDGLSVRAATAPVLCDALGSRQLCGYGSPTSTFFCTFCWLRYSDIENFDAASWPVRDCNEHRYWAELWEISDANTRQTIFEDHGIRYTPLLRLPYFDPVQHIVVDSMHNLYLGLLQRHCRSIWGMDFSMEDGDGSSRPRATMPKLPSPARMAEGRQALEFNDIPRLTSLRTDVLFYLCVEMDLRRGGRKKDFLRELIQWRVAHLNFEEKEEKKTVVLGKLILSAVGEDREKTMLPRWVDPAPARVGQKKQGKLSADQWRSFCTVHLVISLIRLWGNLPKDSRWYQMLTNFLDLVTAVEIAGMLVTSPEHISAYTTSMTRYLINMKALYKEAVVVPNHHFALHIPDYLRLWGPGPQNRGFGFERFNYKLQQIRTNKRFGEIETTYMFTATRMANLLSLLSLDKVRGVVRNMYARIQKYLGIAERGTRSHDVSPANKSGVGNTTSKPGKRIKINDTILSELCQLLNDTSGKQTYVPSGGDRERTKSQIFLHPSAEQFHALHHDGVTYRPLYRSHGDSNILLKDSASTTGITYKPARILQILAHTRKSPGDGFLREIFCVIQYLNPLPNGLIEQDWFRRFGVVGGSLWTRDYGPQIHVIRPSAIVCHFARTPMDLEEIPGLTFHVLPLDRVSNTSIHKSNVLIMRI</sequence>
<evidence type="ECO:0008006" key="4">
    <source>
        <dbReference type="Google" id="ProtNLM"/>
    </source>
</evidence>
<organism evidence="2 3">
    <name type="scientific">Ephemerocybe angulata</name>
    <dbReference type="NCBI Taxonomy" id="980116"/>
    <lineage>
        <taxon>Eukaryota</taxon>
        <taxon>Fungi</taxon>
        <taxon>Dikarya</taxon>
        <taxon>Basidiomycota</taxon>
        <taxon>Agaricomycotina</taxon>
        <taxon>Agaricomycetes</taxon>
        <taxon>Agaricomycetidae</taxon>
        <taxon>Agaricales</taxon>
        <taxon>Agaricineae</taxon>
        <taxon>Psathyrellaceae</taxon>
        <taxon>Ephemerocybe</taxon>
    </lineage>
</organism>
<gene>
    <name evidence="2" type="ORF">DFP72DRAFT_811306</name>
</gene>
<comment type="caution">
    <text evidence="2">The sequence shown here is derived from an EMBL/GenBank/DDBJ whole genome shotgun (WGS) entry which is preliminary data.</text>
</comment>
<feature type="non-terminal residue" evidence="2">
    <location>
        <position position="854"/>
    </location>
</feature>
<proteinExistence type="predicted"/>
<keyword evidence="3" id="KW-1185">Reference proteome</keyword>
<accession>A0A8H6I1D1</accession>
<feature type="region of interest" description="Disordered" evidence="1">
    <location>
        <begin position="636"/>
        <end position="657"/>
    </location>
</feature>
<dbReference type="EMBL" id="JACGCI010000029">
    <property type="protein sequence ID" value="KAF6755596.1"/>
    <property type="molecule type" value="Genomic_DNA"/>
</dbReference>
<dbReference type="Proteomes" id="UP000521943">
    <property type="component" value="Unassembled WGS sequence"/>
</dbReference>
<dbReference type="AlphaFoldDB" id="A0A8H6I1D1"/>
<reference evidence="2 3" key="1">
    <citation type="submission" date="2020-07" db="EMBL/GenBank/DDBJ databases">
        <title>Comparative genomics of pyrophilous fungi reveals a link between fire events and developmental genes.</title>
        <authorList>
            <consortium name="DOE Joint Genome Institute"/>
            <person name="Steindorff A.S."/>
            <person name="Carver A."/>
            <person name="Calhoun S."/>
            <person name="Stillman K."/>
            <person name="Liu H."/>
            <person name="Lipzen A."/>
            <person name="Pangilinan J."/>
            <person name="Labutti K."/>
            <person name="Bruns T.D."/>
            <person name="Grigoriev I.V."/>
        </authorList>
    </citation>
    <scope>NUCLEOTIDE SEQUENCE [LARGE SCALE GENOMIC DNA]</scope>
    <source>
        <strain evidence="2 3">CBS 144469</strain>
    </source>
</reference>
<dbReference type="PANTHER" id="PTHR46579:SF1">
    <property type="entry name" value="F5_8 TYPE C DOMAIN-CONTAINING PROTEIN"/>
    <property type="match status" value="1"/>
</dbReference>